<evidence type="ECO:0000256" key="3">
    <source>
        <dbReference type="ARBA" id="ARBA00022741"/>
    </source>
</evidence>
<accession>A0A328DBV0</accession>
<dbReference type="GO" id="GO:0005524">
    <property type="term" value="F:ATP binding"/>
    <property type="evidence" value="ECO:0007669"/>
    <property type="project" value="UniProtKB-UniRule"/>
</dbReference>
<dbReference type="Proteomes" id="UP000249390">
    <property type="component" value="Unassembled WGS sequence"/>
</dbReference>
<dbReference type="SUPFAM" id="SSF56112">
    <property type="entry name" value="Protein kinase-like (PK-like)"/>
    <property type="match status" value="1"/>
</dbReference>
<keyword evidence="1 7" id="KW-0723">Serine/threonine-protein kinase</keyword>
<keyword evidence="5 6" id="KW-0067">ATP-binding</keyword>
<organism evidence="10 11">
    <name type="scientific">Cuscuta australis</name>
    <dbReference type="NCBI Taxonomy" id="267555"/>
    <lineage>
        <taxon>Eukaryota</taxon>
        <taxon>Viridiplantae</taxon>
        <taxon>Streptophyta</taxon>
        <taxon>Embryophyta</taxon>
        <taxon>Tracheophyta</taxon>
        <taxon>Spermatophyta</taxon>
        <taxon>Magnoliopsida</taxon>
        <taxon>eudicotyledons</taxon>
        <taxon>Gunneridae</taxon>
        <taxon>Pentapetalae</taxon>
        <taxon>asterids</taxon>
        <taxon>lamiids</taxon>
        <taxon>Solanales</taxon>
        <taxon>Convolvulaceae</taxon>
        <taxon>Cuscuteae</taxon>
        <taxon>Cuscuta</taxon>
        <taxon>Cuscuta subgen. Grammica</taxon>
        <taxon>Cuscuta sect. Cleistogrammica</taxon>
    </lineage>
</organism>
<keyword evidence="3 6" id="KW-0547">Nucleotide-binding</keyword>
<evidence type="ECO:0000256" key="5">
    <source>
        <dbReference type="ARBA" id="ARBA00022840"/>
    </source>
</evidence>
<evidence type="ECO:0000256" key="8">
    <source>
        <dbReference type="SAM" id="MobiDB-lite"/>
    </source>
</evidence>
<feature type="binding site" evidence="6">
    <location>
        <position position="32"/>
    </location>
    <ligand>
        <name>ATP</name>
        <dbReference type="ChEBI" id="CHEBI:30616"/>
    </ligand>
</feature>
<evidence type="ECO:0000256" key="4">
    <source>
        <dbReference type="ARBA" id="ARBA00022777"/>
    </source>
</evidence>
<evidence type="ECO:0000256" key="2">
    <source>
        <dbReference type="ARBA" id="ARBA00022679"/>
    </source>
</evidence>
<dbReference type="PANTHER" id="PTHR48011">
    <property type="entry name" value="CCR4-NOT TRANSCRIPTIONAL COMPLEX SUBUNIT CAF120-RELATED"/>
    <property type="match status" value="1"/>
</dbReference>
<dbReference type="InterPro" id="IPR052751">
    <property type="entry name" value="Plant_MAPKKK"/>
</dbReference>
<comment type="caution">
    <text evidence="10">The sequence shown here is derived from an EMBL/GenBank/DDBJ whole genome shotgun (WGS) entry which is preliminary data.</text>
</comment>
<evidence type="ECO:0000313" key="10">
    <source>
        <dbReference type="EMBL" id="RAL42866.1"/>
    </source>
</evidence>
<dbReference type="PROSITE" id="PS00107">
    <property type="entry name" value="PROTEIN_KINASE_ATP"/>
    <property type="match status" value="1"/>
</dbReference>
<dbReference type="GO" id="GO:0007165">
    <property type="term" value="P:signal transduction"/>
    <property type="evidence" value="ECO:0007669"/>
    <property type="project" value="TreeGrafter"/>
</dbReference>
<dbReference type="InterPro" id="IPR000719">
    <property type="entry name" value="Prot_kinase_dom"/>
</dbReference>
<evidence type="ECO:0000256" key="1">
    <source>
        <dbReference type="ARBA" id="ARBA00022527"/>
    </source>
</evidence>
<feature type="region of interest" description="Disordered" evidence="8">
    <location>
        <begin position="256"/>
        <end position="275"/>
    </location>
</feature>
<dbReference type="PROSITE" id="PS00108">
    <property type="entry name" value="PROTEIN_KINASE_ST"/>
    <property type="match status" value="1"/>
</dbReference>
<dbReference type="Pfam" id="PF00069">
    <property type="entry name" value="Pkinase"/>
    <property type="match status" value="1"/>
</dbReference>
<keyword evidence="2" id="KW-0808">Transferase</keyword>
<protein>
    <recommendedName>
        <fullName evidence="9">Protein kinase domain-containing protein</fullName>
    </recommendedName>
</protein>
<dbReference type="Gene3D" id="1.10.510.10">
    <property type="entry name" value="Transferase(Phosphotransferase) domain 1"/>
    <property type="match status" value="1"/>
</dbReference>
<dbReference type="SMART" id="SM00220">
    <property type="entry name" value="S_TKc"/>
    <property type="match status" value="1"/>
</dbReference>
<keyword evidence="11" id="KW-1185">Reference proteome</keyword>
<dbReference type="GO" id="GO:0004674">
    <property type="term" value="F:protein serine/threonine kinase activity"/>
    <property type="evidence" value="ECO:0007669"/>
    <property type="project" value="UniProtKB-KW"/>
</dbReference>
<reference evidence="10 11" key="1">
    <citation type="submission" date="2018-06" db="EMBL/GenBank/DDBJ databases">
        <title>The Genome of Cuscuta australis (Dodder) Provides Insight into the Evolution of Plant Parasitism.</title>
        <authorList>
            <person name="Liu H."/>
        </authorList>
    </citation>
    <scope>NUCLEOTIDE SEQUENCE [LARGE SCALE GENOMIC DNA]</scope>
    <source>
        <strain evidence="11">cv. Yunnan</strain>
        <tissue evidence="10">Vines</tissue>
    </source>
</reference>
<gene>
    <name evidence="10" type="ORF">DM860_009373</name>
</gene>
<keyword evidence="4" id="KW-0418">Kinase</keyword>
<dbReference type="InterPro" id="IPR001245">
    <property type="entry name" value="Ser-Thr/Tyr_kinase_cat_dom"/>
</dbReference>
<name>A0A328DBV0_9ASTE</name>
<dbReference type="InterPro" id="IPR011009">
    <property type="entry name" value="Kinase-like_dom_sf"/>
</dbReference>
<evidence type="ECO:0000256" key="6">
    <source>
        <dbReference type="PROSITE-ProRule" id="PRU10141"/>
    </source>
</evidence>
<evidence type="ECO:0000259" key="9">
    <source>
        <dbReference type="PROSITE" id="PS50011"/>
    </source>
</evidence>
<feature type="domain" description="Protein kinase" evidence="9">
    <location>
        <begin position="3"/>
        <end position="256"/>
    </location>
</feature>
<sequence length="365" mass="39435">MNWNRGRVIGRGSSAAVFAATSSQSGEVFAVKSAVLPQSELLEREQRILSALSSPWIVGYKGFDVSEENGVPTFNLMLEFMPGGTILDGIRRRGGKLCEPEIGDYARQILLGLEYLHSNGIVHCDIKGRNILLSCGGGGAKIADFGCARRAGEDDACAGGTPMFMSPETAQGKEQGFPADIWALGCTVIEMATGGGSPWPKATDPASLLYHIGHSGESPEIPDFLSDQAKDFLGKCLTTNPGDRWTAEQLLTHPFFRQKNPPPKEEPAENKSSPTSILEQGIWASSIHLRTEEGSKEEYYSCSPLRRVRNLCSESPEGAKGECNEEEEGWTTVRGGGDGGGIETGAVVERWCCFSRGNKKIIIFK</sequence>
<dbReference type="EMBL" id="NQVE01000162">
    <property type="protein sequence ID" value="RAL42866.1"/>
    <property type="molecule type" value="Genomic_DNA"/>
</dbReference>
<dbReference type="CDD" id="cd06606">
    <property type="entry name" value="STKc_MAPKKK"/>
    <property type="match status" value="1"/>
</dbReference>
<comment type="similarity">
    <text evidence="7">Belongs to the protein kinase superfamily.</text>
</comment>
<dbReference type="PROSITE" id="PS50011">
    <property type="entry name" value="PROTEIN_KINASE_DOM"/>
    <property type="match status" value="1"/>
</dbReference>
<dbReference type="InterPro" id="IPR017441">
    <property type="entry name" value="Protein_kinase_ATP_BS"/>
</dbReference>
<dbReference type="AlphaFoldDB" id="A0A328DBV0"/>
<dbReference type="PRINTS" id="PR00109">
    <property type="entry name" value="TYRKINASE"/>
</dbReference>
<evidence type="ECO:0000313" key="11">
    <source>
        <dbReference type="Proteomes" id="UP000249390"/>
    </source>
</evidence>
<proteinExistence type="inferred from homology"/>
<dbReference type="InterPro" id="IPR008271">
    <property type="entry name" value="Ser/Thr_kinase_AS"/>
</dbReference>
<dbReference type="PANTHER" id="PTHR48011:SF4">
    <property type="entry name" value="MITOGEN-ACTIVATED PROTEIN KINASE KINASE KINASE 19"/>
    <property type="match status" value="1"/>
</dbReference>
<evidence type="ECO:0000256" key="7">
    <source>
        <dbReference type="RuleBase" id="RU000304"/>
    </source>
</evidence>